<reference evidence="1" key="1">
    <citation type="journal article" date="2020" name="Nature">
        <title>Giant virus diversity and host interactions through global metagenomics.</title>
        <authorList>
            <person name="Schulz F."/>
            <person name="Roux S."/>
            <person name="Paez-Espino D."/>
            <person name="Jungbluth S."/>
            <person name="Walsh D.A."/>
            <person name="Denef V.J."/>
            <person name="McMahon K.D."/>
            <person name="Konstantinidis K.T."/>
            <person name="Eloe-Fadrosh E.A."/>
            <person name="Kyrpides N.C."/>
            <person name="Woyke T."/>
        </authorList>
    </citation>
    <scope>NUCLEOTIDE SEQUENCE</scope>
    <source>
        <strain evidence="1">GVMAG-M-3300023184-51</strain>
    </source>
</reference>
<organism evidence="1">
    <name type="scientific">viral metagenome</name>
    <dbReference type="NCBI Taxonomy" id="1070528"/>
    <lineage>
        <taxon>unclassified sequences</taxon>
        <taxon>metagenomes</taxon>
        <taxon>organismal metagenomes</taxon>
    </lineage>
</organism>
<protein>
    <submittedName>
        <fullName evidence="1">Uncharacterized protein</fullName>
    </submittedName>
</protein>
<proteinExistence type="predicted"/>
<evidence type="ECO:0000313" key="1">
    <source>
        <dbReference type="EMBL" id="QHT88827.1"/>
    </source>
</evidence>
<dbReference type="EMBL" id="MN740124">
    <property type="protein sequence ID" value="QHT88827.1"/>
    <property type="molecule type" value="Genomic_DNA"/>
</dbReference>
<dbReference type="AlphaFoldDB" id="A0A6C0I8X9"/>
<sequence length="306" mass="35772">MNTNDDINNKKSDKYYKYYETEEYKKNYAEHQIRLAQGLIDMRLENSMGTQTEIIPKPTYKELEKEPFLARITAQLETNNHDGYCSDEDCKYTRKIVKAVIIVPEQYRTQSVGLIANTREYKWANHLLLPEVNVQGSGYCRFVKPKGGLGQHKYRYTIKKVEIVKNKKYKSISETETNRKRYLVMTTEGSYSIEIYEPYGYSDTKKGAQKMADDAVCYGIKGDNNNHIIFSSAHIYDLDNMKYIGSDNVLSEEFEYYLERRRPVTSYWDKDKGALVNYTKQELAARLNKLYNKMVDKLEGLPDISK</sequence>
<accession>A0A6C0I8X9</accession>
<name>A0A6C0I8X9_9ZZZZ</name>